<reference evidence="2 3" key="1">
    <citation type="submission" date="2020-07" db="EMBL/GenBank/DDBJ databases">
        <authorList>
            <person name="Cui H."/>
        </authorList>
    </citation>
    <scope>NUCLEOTIDE SEQUENCE [LARGE SCALE GENOMIC DNA]</scope>
    <source>
        <strain evidence="2 3">YPL8</strain>
    </source>
</reference>
<protein>
    <submittedName>
        <fullName evidence="2">Uncharacterized protein</fullName>
    </submittedName>
</protein>
<evidence type="ECO:0000256" key="1">
    <source>
        <dbReference type="SAM" id="MobiDB-lite"/>
    </source>
</evidence>
<dbReference type="InterPro" id="IPR036866">
    <property type="entry name" value="RibonucZ/Hydroxyglut_hydro"/>
</dbReference>
<sequence length="229" mass="24392">MAERCPEWLSERLRADGDGPLALDIRLEADVDDRHIPNGIDDDDCDELPDDHDATKGTLATDPTALEDGQTAPVGQFEIISAPGRDEGCVSFDIDGAGLLTGEMGFQGRMGRVYLGVEAGIEESDTEQNAATLHEHLQRLLERPNDAVVLPAHEPCSPETPVYAALAAVSERATDLGRGRAGFVGKSVSLVSDHAPSFERLTRSNVGQESVPADELVVPELCPRNGVAG</sequence>
<keyword evidence="3" id="KW-1185">Reference proteome</keyword>
<feature type="compositionally biased region" description="Acidic residues" evidence="1">
    <location>
        <begin position="40"/>
        <end position="50"/>
    </location>
</feature>
<evidence type="ECO:0000313" key="3">
    <source>
        <dbReference type="Proteomes" id="UP000509241"/>
    </source>
</evidence>
<dbReference type="Gene3D" id="3.60.15.10">
    <property type="entry name" value="Ribonuclease Z/Hydroxyacylglutathione hydrolase-like"/>
    <property type="match status" value="1"/>
</dbReference>
<dbReference type="KEGG" id="haly:HYG82_16450"/>
<dbReference type="OrthoDB" id="9180at2157"/>
<dbReference type="SUPFAM" id="SSF56281">
    <property type="entry name" value="Metallo-hydrolase/oxidoreductase"/>
    <property type="match status" value="1"/>
</dbReference>
<dbReference type="AlphaFoldDB" id="A0A7D5KLX2"/>
<name>A0A7D5KLX2_9EURY</name>
<dbReference type="RefSeq" id="WP_179262708.1">
    <property type="nucleotide sequence ID" value="NZ_CP058601.1"/>
</dbReference>
<dbReference type="Proteomes" id="UP000509241">
    <property type="component" value="Chromosome"/>
</dbReference>
<feature type="region of interest" description="Disordered" evidence="1">
    <location>
        <begin position="34"/>
        <end position="70"/>
    </location>
</feature>
<organism evidence="2 3">
    <name type="scientific">Natrinema halophilum</name>
    <dbReference type="NCBI Taxonomy" id="1699371"/>
    <lineage>
        <taxon>Archaea</taxon>
        <taxon>Methanobacteriati</taxon>
        <taxon>Methanobacteriota</taxon>
        <taxon>Stenosarchaea group</taxon>
        <taxon>Halobacteria</taxon>
        <taxon>Halobacteriales</taxon>
        <taxon>Natrialbaceae</taxon>
        <taxon>Natrinema</taxon>
    </lineage>
</organism>
<gene>
    <name evidence="2" type="ORF">HYG82_16450</name>
</gene>
<dbReference type="EMBL" id="CP058601">
    <property type="protein sequence ID" value="QLG50318.1"/>
    <property type="molecule type" value="Genomic_DNA"/>
</dbReference>
<evidence type="ECO:0000313" key="2">
    <source>
        <dbReference type="EMBL" id="QLG50318.1"/>
    </source>
</evidence>
<proteinExistence type="predicted"/>
<dbReference type="GeneID" id="56034915"/>
<accession>A0A7D5KLX2</accession>